<proteinExistence type="predicted"/>
<evidence type="ECO:0000313" key="3">
    <source>
        <dbReference type="Proteomes" id="UP000799291"/>
    </source>
</evidence>
<evidence type="ECO:0000256" key="1">
    <source>
        <dbReference type="SAM" id="Phobius"/>
    </source>
</evidence>
<reference evidence="2" key="1">
    <citation type="journal article" date="2020" name="Stud. Mycol.">
        <title>101 Dothideomycetes genomes: a test case for predicting lifestyles and emergence of pathogens.</title>
        <authorList>
            <person name="Haridas S."/>
            <person name="Albert R."/>
            <person name="Binder M."/>
            <person name="Bloem J."/>
            <person name="Labutti K."/>
            <person name="Salamov A."/>
            <person name="Andreopoulos B."/>
            <person name="Baker S."/>
            <person name="Barry K."/>
            <person name="Bills G."/>
            <person name="Bluhm B."/>
            <person name="Cannon C."/>
            <person name="Castanera R."/>
            <person name="Culley D."/>
            <person name="Daum C."/>
            <person name="Ezra D."/>
            <person name="Gonzalez J."/>
            <person name="Henrissat B."/>
            <person name="Kuo A."/>
            <person name="Liang C."/>
            <person name="Lipzen A."/>
            <person name="Lutzoni F."/>
            <person name="Magnuson J."/>
            <person name="Mondo S."/>
            <person name="Nolan M."/>
            <person name="Ohm R."/>
            <person name="Pangilinan J."/>
            <person name="Park H.-J."/>
            <person name="Ramirez L."/>
            <person name="Alfaro M."/>
            <person name="Sun H."/>
            <person name="Tritt A."/>
            <person name="Yoshinaga Y."/>
            <person name="Zwiers L.-H."/>
            <person name="Turgeon B."/>
            <person name="Goodwin S."/>
            <person name="Spatafora J."/>
            <person name="Crous P."/>
            <person name="Grigoriev I."/>
        </authorList>
    </citation>
    <scope>NUCLEOTIDE SEQUENCE</scope>
    <source>
        <strain evidence="2">CBS 122367</strain>
    </source>
</reference>
<protein>
    <submittedName>
        <fullName evidence="2">Uncharacterized protein</fullName>
    </submittedName>
</protein>
<keyword evidence="1" id="KW-1133">Transmembrane helix</keyword>
<dbReference type="EMBL" id="MU005648">
    <property type="protein sequence ID" value="KAF2675789.1"/>
    <property type="molecule type" value="Genomic_DNA"/>
</dbReference>
<dbReference type="AlphaFoldDB" id="A0A6G1ID01"/>
<name>A0A6G1ID01_9PLEO</name>
<feature type="transmembrane region" description="Helical" evidence="1">
    <location>
        <begin position="20"/>
        <end position="37"/>
    </location>
</feature>
<keyword evidence="1" id="KW-0472">Membrane</keyword>
<sequence length="111" mass="12744">MQRHLEFWDNSKLDKKCSRIPFSFGYLVGTAIHHLNIRSKEFGGFGQCVVSFFALWVARVCGSLSLWRFLCSVLITMKDKYEYTPMTCPGLYLPHLQDVDCQACAVVDIPF</sequence>
<organism evidence="2 3">
    <name type="scientific">Lentithecium fluviatile CBS 122367</name>
    <dbReference type="NCBI Taxonomy" id="1168545"/>
    <lineage>
        <taxon>Eukaryota</taxon>
        <taxon>Fungi</taxon>
        <taxon>Dikarya</taxon>
        <taxon>Ascomycota</taxon>
        <taxon>Pezizomycotina</taxon>
        <taxon>Dothideomycetes</taxon>
        <taxon>Pleosporomycetidae</taxon>
        <taxon>Pleosporales</taxon>
        <taxon>Massarineae</taxon>
        <taxon>Lentitheciaceae</taxon>
        <taxon>Lentithecium</taxon>
    </lineage>
</organism>
<feature type="transmembrane region" description="Helical" evidence="1">
    <location>
        <begin position="49"/>
        <end position="70"/>
    </location>
</feature>
<dbReference type="Proteomes" id="UP000799291">
    <property type="component" value="Unassembled WGS sequence"/>
</dbReference>
<evidence type="ECO:0000313" key="2">
    <source>
        <dbReference type="EMBL" id="KAF2675789.1"/>
    </source>
</evidence>
<gene>
    <name evidence="2" type="ORF">K458DRAFT_425251</name>
</gene>
<keyword evidence="3" id="KW-1185">Reference proteome</keyword>
<accession>A0A6G1ID01</accession>
<keyword evidence="1" id="KW-0812">Transmembrane</keyword>